<comment type="caution">
    <text evidence="10">The sequence shown here is derived from an EMBL/GenBank/DDBJ whole genome shotgun (WGS) entry which is preliminary data.</text>
</comment>
<dbReference type="PANTHER" id="PTHR35789">
    <property type="entry name" value="SPORE GERMINATION PROTEIN B3"/>
    <property type="match status" value="1"/>
</dbReference>
<reference evidence="10 11" key="1">
    <citation type="journal article" date="2024" name="Int. J. Syst. Evol. Microbiol.">
        <title>Clostridium omnivorum sp. nov., isolated from anoxic soil under the treatment of reductive soil disinfestation.</title>
        <authorList>
            <person name="Ueki A."/>
            <person name="Tonouchi A."/>
            <person name="Kaku N."/>
            <person name="Honma S."/>
            <person name="Ueki K."/>
        </authorList>
    </citation>
    <scope>NUCLEOTIDE SEQUENCE [LARGE SCALE GENOMIC DNA]</scope>
    <source>
        <strain evidence="10 11">E14</strain>
    </source>
</reference>
<keyword evidence="7" id="KW-0449">Lipoprotein</keyword>
<keyword evidence="4" id="KW-0732">Signal</keyword>
<keyword evidence="6" id="KW-0564">Palmitate</keyword>
<keyword evidence="5" id="KW-0472">Membrane</keyword>
<proteinExistence type="inferred from homology"/>
<evidence type="ECO:0000313" key="11">
    <source>
        <dbReference type="Proteomes" id="UP001208567"/>
    </source>
</evidence>
<dbReference type="RefSeq" id="WP_264849254.1">
    <property type="nucleotide sequence ID" value="NZ_BRXR01000001.1"/>
</dbReference>
<comment type="similarity">
    <text evidence="2">Belongs to the GerABKC lipoprotein family.</text>
</comment>
<protein>
    <recommendedName>
        <fullName evidence="12">Ger(X)C family spore germination protein</fullName>
    </recommendedName>
</protein>
<dbReference type="InterPro" id="IPR008844">
    <property type="entry name" value="Spore_GerAC-like"/>
</dbReference>
<accession>A0ABQ5N449</accession>
<keyword evidence="3" id="KW-0309">Germination</keyword>
<organism evidence="10 11">
    <name type="scientific">Clostridium omnivorum</name>
    <dbReference type="NCBI Taxonomy" id="1604902"/>
    <lineage>
        <taxon>Bacteria</taxon>
        <taxon>Bacillati</taxon>
        <taxon>Bacillota</taxon>
        <taxon>Clostridia</taxon>
        <taxon>Eubacteriales</taxon>
        <taxon>Clostridiaceae</taxon>
        <taxon>Clostridium</taxon>
    </lineage>
</organism>
<comment type="subcellular location">
    <subcellularLocation>
        <location evidence="1">Membrane</location>
        <topology evidence="1">Lipid-anchor</topology>
    </subcellularLocation>
</comment>
<dbReference type="InterPro" id="IPR038501">
    <property type="entry name" value="Spore_GerAC_C_sf"/>
</dbReference>
<evidence type="ECO:0000313" key="10">
    <source>
        <dbReference type="EMBL" id="GLC29983.1"/>
    </source>
</evidence>
<dbReference type="Pfam" id="PF05504">
    <property type="entry name" value="Spore_GerAC"/>
    <property type="match status" value="1"/>
</dbReference>
<feature type="domain" description="Spore germination GerAC-like C-terminal" evidence="8">
    <location>
        <begin position="211"/>
        <end position="370"/>
    </location>
</feature>
<evidence type="ECO:0000259" key="9">
    <source>
        <dbReference type="Pfam" id="PF25198"/>
    </source>
</evidence>
<dbReference type="Pfam" id="PF25198">
    <property type="entry name" value="Spore_GerAC_N"/>
    <property type="match status" value="1"/>
</dbReference>
<dbReference type="EMBL" id="BRXR01000001">
    <property type="protein sequence ID" value="GLC29983.1"/>
    <property type="molecule type" value="Genomic_DNA"/>
</dbReference>
<evidence type="ECO:0000256" key="6">
    <source>
        <dbReference type="ARBA" id="ARBA00023139"/>
    </source>
</evidence>
<keyword evidence="11" id="KW-1185">Reference proteome</keyword>
<evidence type="ECO:0000256" key="2">
    <source>
        <dbReference type="ARBA" id="ARBA00007886"/>
    </source>
</evidence>
<dbReference type="Gene3D" id="3.30.300.210">
    <property type="entry name" value="Nutrient germinant receptor protein C, domain 3"/>
    <property type="match status" value="1"/>
</dbReference>
<evidence type="ECO:0000256" key="3">
    <source>
        <dbReference type="ARBA" id="ARBA00022544"/>
    </source>
</evidence>
<dbReference type="InterPro" id="IPR057336">
    <property type="entry name" value="GerAC_N"/>
</dbReference>
<evidence type="ECO:0000256" key="5">
    <source>
        <dbReference type="ARBA" id="ARBA00023136"/>
    </source>
</evidence>
<feature type="domain" description="Spore germination protein N-terminal" evidence="9">
    <location>
        <begin position="22"/>
        <end position="200"/>
    </location>
</feature>
<dbReference type="InterPro" id="IPR046953">
    <property type="entry name" value="Spore_GerAC-like_C"/>
</dbReference>
<dbReference type="PANTHER" id="PTHR35789:SF1">
    <property type="entry name" value="SPORE GERMINATION PROTEIN B3"/>
    <property type="match status" value="1"/>
</dbReference>
<dbReference type="NCBIfam" id="TIGR02887">
    <property type="entry name" value="spore_ger_x_C"/>
    <property type="match status" value="1"/>
</dbReference>
<sequence>MRKNFILLLCSIIIILNSSGCDFKDIDKRVFIVAVGIDGNQGNPDLITMSFKAAMPGSVGEGSGTGSNSQGGNTHIYTVTGSSVSNILRTLKGQTSMEPDFSHMKIIVYGRDYAGRHDISSIEEFFIRRRDFQDMAWVCLGAPTAKEVLSVTPNEEKVPGNGLFLKFGQGTDSPYAVKTKSYELYNDIITPGCTPVCSIMQLKEGNIIMNEAALFSEGKLALILSKEETQLLNLLKDRIKFGTFSIIRKEEKKPTSISVDNGKSKINVSKAKDGGGITCTIDIKIEGSLEEINLFTGKATELSPEFEEALKKQVMTLLNKFSNNNLDPLRLEMRYWSNTLEFIPTKVWLTDMIPNINYVINPKIDIIHTGVIEEK</sequence>
<evidence type="ECO:0000256" key="4">
    <source>
        <dbReference type="ARBA" id="ARBA00022729"/>
    </source>
</evidence>
<name>A0ABQ5N449_9CLOT</name>
<evidence type="ECO:0000259" key="8">
    <source>
        <dbReference type="Pfam" id="PF05504"/>
    </source>
</evidence>
<gene>
    <name evidence="10" type="ORF">bsdE14_13930</name>
</gene>
<evidence type="ECO:0000256" key="1">
    <source>
        <dbReference type="ARBA" id="ARBA00004635"/>
    </source>
</evidence>
<evidence type="ECO:0008006" key="12">
    <source>
        <dbReference type="Google" id="ProtNLM"/>
    </source>
</evidence>
<dbReference type="Proteomes" id="UP001208567">
    <property type="component" value="Unassembled WGS sequence"/>
</dbReference>
<evidence type="ECO:0000256" key="7">
    <source>
        <dbReference type="ARBA" id="ARBA00023288"/>
    </source>
</evidence>